<dbReference type="EMBL" id="JAVFKD010000012">
    <property type="protein sequence ID" value="KAK5993655.1"/>
    <property type="molecule type" value="Genomic_DNA"/>
</dbReference>
<dbReference type="PANTHER" id="PTHR38797:SF7">
    <property type="entry name" value="TRANSCRIPTION FACTOR DOMAIN-CONTAINING PROTEIN"/>
    <property type="match status" value="1"/>
</dbReference>
<dbReference type="Proteomes" id="UP001338125">
    <property type="component" value="Unassembled WGS sequence"/>
</dbReference>
<proteinExistence type="predicted"/>
<sequence length="346" mass="38454">MADNPSDPILMQDSQDGSRTGIFAMARQLWADSARSEGNDNQLWVSTTSKWSSINLRFSQFPLPGHALEKDLHDLWFMYYHASKNISYDHPALTRLAFQLLQAQERGALSRRTLNDDTAEVAITSGGVIWTDLPFFVSDVTGFWLKDCAVMGAAQRLNFATFLAKLASVGLVRNGLCGIALIILRETLETPRQLGTIGDQGKEEEDPNRSLQDLRISELLPAANAWLFEAGVKIIQLSDQLWKNCSDDVGRVGTLCSAGTSDVTPSTGFSPSRWIFWLRRLEEVVQVAREAGDSNLAEYASRLMDNMLLTVDERDSSVKRELEASPGVVRYQPTVHELGMGIPLEM</sequence>
<dbReference type="InterPro" id="IPR022085">
    <property type="entry name" value="OpdG"/>
</dbReference>
<dbReference type="Pfam" id="PF12311">
    <property type="entry name" value="DUF3632"/>
    <property type="match status" value="1"/>
</dbReference>
<reference evidence="1 2" key="1">
    <citation type="submission" date="2024-01" db="EMBL/GenBank/DDBJ databases">
        <title>Complete genome of Cladobotryum mycophilum ATHUM6906.</title>
        <authorList>
            <person name="Christinaki A.C."/>
            <person name="Myridakis A.I."/>
            <person name="Kouvelis V.N."/>
        </authorList>
    </citation>
    <scope>NUCLEOTIDE SEQUENCE [LARGE SCALE GENOMIC DNA]</scope>
    <source>
        <strain evidence="1 2">ATHUM6906</strain>
    </source>
</reference>
<dbReference type="InterPro" id="IPR053204">
    <property type="entry name" value="Oxopyrrolidines_Biosynth-assoc"/>
</dbReference>
<evidence type="ECO:0000313" key="2">
    <source>
        <dbReference type="Proteomes" id="UP001338125"/>
    </source>
</evidence>
<keyword evidence="2" id="KW-1185">Reference proteome</keyword>
<protein>
    <submittedName>
        <fullName evidence="1">Uncharacterized protein</fullName>
    </submittedName>
</protein>
<organism evidence="1 2">
    <name type="scientific">Cladobotryum mycophilum</name>
    <dbReference type="NCBI Taxonomy" id="491253"/>
    <lineage>
        <taxon>Eukaryota</taxon>
        <taxon>Fungi</taxon>
        <taxon>Dikarya</taxon>
        <taxon>Ascomycota</taxon>
        <taxon>Pezizomycotina</taxon>
        <taxon>Sordariomycetes</taxon>
        <taxon>Hypocreomycetidae</taxon>
        <taxon>Hypocreales</taxon>
        <taxon>Hypocreaceae</taxon>
        <taxon>Cladobotryum</taxon>
    </lineage>
</organism>
<name>A0ABR0SNB6_9HYPO</name>
<accession>A0ABR0SNB6</accession>
<comment type="caution">
    <text evidence="1">The sequence shown here is derived from an EMBL/GenBank/DDBJ whole genome shotgun (WGS) entry which is preliminary data.</text>
</comment>
<gene>
    <name evidence="1" type="ORF">PT974_07090</name>
</gene>
<evidence type="ECO:0000313" key="1">
    <source>
        <dbReference type="EMBL" id="KAK5993655.1"/>
    </source>
</evidence>
<dbReference type="PANTHER" id="PTHR38797">
    <property type="entry name" value="NUCLEAR PORE COMPLEX PROTEIN NUP85-RELATED"/>
    <property type="match status" value="1"/>
</dbReference>